<dbReference type="PANTHER" id="PTHR30050:SF4">
    <property type="entry name" value="ATP-BINDING PROTEIN RV3427C IN INSERTION SEQUENCE-RELATED"/>
    <property type="match status" value="1"/>
</dbReference>
<dbReference type="AlphaFoldDB" id="A0A1V1P083"/>
<organism evidence="2 3">
    <name type="scientific">Candidatus Magnetoglobus multicellularis str. Araruama</name>
    <dbReference type="NCBI Taxonomy" id="890399"/>
    <lineage>
        <taxon>Bacteria</taxon>
        <taxon>Pseudomonadati</taxon>
        <taxon>Thermodesulfobacteriota</taxon>
        <taxon>Desulfobacteria</taxon>
        <taxon>Desulfobacterales</taxon>
        <taxon>Desulfobacteraceae</taxon>
        <taxon>Candidatus Magnetoglobus</taxon>
    </lineage>
</organism>
<proteinExistence type="predicted"/>
<gene>
    <name evidence="2" type="primary">dnaI</name>
    <name evidence="2" type="ORF">OMM_04707</name>
</gene>
<evidence type="ECO:0000313" key="2">
    <source>
        <dbReference type="EMBL" id="ETR68194.1"/>
    </source>
</evidence>
<dbReference type="PANTHER" id="PTHR30050">
    <property type="entry name" value="CHROMOSOMAL REPLICATION INITIATOR PROTEIN DNAA"/>
    <property type="match status" value="1"/>
</dbReference>
<accession>A0A1V1P083</accession>
<dbReference type="Pfam" id="PF01695">
    <property type="entry name" value="IstB_IS21"/>
    <property type="match status" value="1"/>
</dbReference>
<sequence>MKIILHKRGFQTGKYRLMTFDRWDTNREDGMQVIKKAYDYINNTINGASNRNWLYMHGENGLGKTHMAIASARQIAINNLWEPCVVRWSEYCTLIQQSWHDRSLKPDWNFTRESRILVLDDIDKKPSTQWALGQLYEILDIRDINNLPTIITTNRSIGELSEFWSNNIDTKGLSRSIISRIMGQIFKVIYFKGEDYRFIS</sequence>
<comment type="caution">
    <text evidence="2">The sequence shown here is derived from an EMBL/GenBank/DDBJ whole genome shotgun (WGS) entry which is preliminary data.</text>
</comment>
<dbReference type="InterPro" id="IPR027417">
    <property type="entry name" value="P-loop_NTPase"/>
</dbReference>
<dbReference type="Proteomes" id="UP000189670">
    <property type="component" value="Unassembled WGS sequence"/>
</dbReference>
<name>A0A1V1P083_9BACT</name>
<dbReference type="SUPFAM" id="SSF52540">
    <property type="entry name" value="P-loop containing nucleoside triphosphate hydrolases"/>
    <property type="match status" value="1"/>
</dbReference>
<dbReference type="GO" id="GO:0006260">
    <property type="term" value="P:DNA replication"/>
    <property type="evidence" value="ECO:0007669"/>
    <property type="project" value="TreeGrafter"/>
</dbReference>
<protein>
    <submittedName>
        <fullName evidence="2">Primosomal protein DnaI</fullName>
    </submittedName>
</protein>
<evidence type="ECO:0000313" key="3">
    <source>
        <dbReference type="Proteomes" id="UP000189670"/>
    </source>
</evidence>
<reference evidence="3" key="1">
    <citation type="submission" date="2012-11" db="EMBL/GenBank/DDBJ databases">
        <authorList>
            <person name="Lucero-Rivera Y.E."/>
            <person name="Tovar-Ramirez D."/>
        </authorList>
    </citation>
    <scope>NUCLEOTIDE SEQUENCE [LARGE SCALE GENOMIC DNA]</scope>
    <source>
        <strain evidence="3">Araruama</strain>
    </source>
</reference>
<dbReference type="EMBL" id="ATBP01001039">
    <property type="protein sequence ID" value="ETR68194.1"/>
    <property type="molecule type" value="Genomic_DNA"/>
</dbReference>
<evidence type="ECO:0000259" key="1">
    <source>
        <dbReference type="Pfam" id="PF01695"/>
    </source>
</evidence>
<feature type="domain" description="IstB-like ATP-binding" evidence="1">
    <location>
        <begin position="52"/>
        <end position="197"/>
    </location>
</feature>
<dbReference type="InterPro" id="IPR002611">
    <property type="entry name" value="IstB_ATP-bd"/>
</dbReference>
<dbReference type="Gene3D" id="3.40.50.300">
    <property type="entry name" value="P-loop containing nucleotide triphosphate hydrolases"/>
    <property type="match status" value="1"/>
</dbReference>
<dbReference type="GO" id="GO:0005524">
    <property type="term" value="F:ATP binding"/>
    <property type="evidence" value="ECO:0007669"/>
    <property type="project" value="InterPro"/>
</dbReference>